<name>A0A0D9ZA92_9ORYZ</name>
<evidence type="ECO:0000256" key="1">
    <source>
        <dbReference type="SAM" id="MobiDB-lite"/>
    </source>
</evidence>
<dbReference type="Gramene" id="OGLUM03G26010.1">
    <property type="protein sequence ID" value="OGLUM03G26010.1"/>
    <property type="gene ID" value="OGLUM03G26010"/>
</dbReference>
<evidence type="ECO:0000313" key="2">
    <source>
        <dbReference type="EnsemblPlants" id="OGLUM03G26010.1"/>
    </source>
</evidence>
<dbReference type="Proteomes" id="UP000026961">
    <property type="component" value="Chromosome 3"/>
</dbReference>
<dbReference type="HOGENOM" id="CLU_1878658_0_0_1"/>
<proteinExistence type="predicted"/>
<keyword evidence="3" id="KW-1185">Reference proteome</keyword>
<reference evidence="2" key="2">
    <citation type="submission" date="2018-05" db="EMBL/GenBank/DDBJ databases">
        <title>OgluRS3 (Oryza glumaepatula Reference Sequence Version 3).</title>
        <authorList>
            <person name="Zhang J."/>
            <person name="Kudrna D."/>
            <person name="Lee S."/>
            <person name="Talag J."/>
            <person name="Welchert J."/>
            <person name="Wing R.A."/>
        </authorList>
    </citation>
    <scope>NUCLEOTIDE SEQUENCE [LARGE SCALE GENOMIC DNA]</scope>
</reference>
<dbReference type="AlphaFoldDB" id="A0A0D9ZA92"/>
<feature type="region of interest" description="Disordered" evidence="1">
    <location>
        <begin position="37"/>
        <end position="58"/>
    </location>
</feature>
<accession>A0A0D9ZA92</accession>
<reference evidence="2" key="1">
    <citation type="submission" date="2015-04" db="UniProtKB">
        <authorList>
            <consortium name="EnsemblPlants"/>
        </authorList>
    </citation>
    <scope>IDENTIFICATION</scope>
</reference>
<dbReference type="EnsemblPlants" id="OGLUM03G26010.1">
    <property type="protein sequence ID" value="OGLUM03G26010.1"/>
    <property type="gene ID" value="OGLUM03G26010"/>
</dbReference>
<protein>
    <submittedName>
        <fullName evidence="2">Uncharacterized protein</fullName>
    </submittedName>
</protein>
<evidence type="ECO:0000313" key="3">
    <source>
        <dbReference type="Proteomes" id="UP000026961"/>
    </source>
</evidence>
<sequence length="161" mass="17837">MVFVSDGAVDELDGSSADGDDLARRCSASVNARGQWPEVFSGGGHGRRNIESDSFAASPPRNSLAGRYMIRSRHGDGCIKAHLWITRCSVRHHGEAVQIGTVGDASYMTDHELKEVLKLECSLREYSQLRKMGEQRDEARRKLHIGCPIKKIRRSNVTGDK</sequence>
<organism evidence="2">
    <name type="scientific">Oryza glumipatula</name>
    <dbReference type="NCBI Taxonomy" id="40148"/>
    <lineage>
        <taxon>Eukaryota</taxon>
        <taxon>Viridiplantae</taxon>
        <taxon>Streptophyta</taxon>
        <taxon>Embryophyta</taxon>
        <taxon>Tracheophyta</taxon>
        <taxon>Spermatophyta</taxon>
        <taxon>Magnoliopsida</taxon>
        <taxon>Liliopsida</taxon>
        <taxon>Poales</taxon>
        <taxon>Poaceae</taxon>
        <taxon>BOP clade</taxon>
        <taxon>Oryzoideae</taxon>
        <taxon>Oryzeae</taxon>
        <taxon>Oryzinae</taxon>
        <taxon>Oryza</taxon>
    </lineage>
</organism>